<organism evidence="1 2">
    <name type="scientific">Wuchereria bancrofti</name>
    <dbReference type="NCBI Taxonomy" id="6293"/>
    <lineage>
        <taxon>Eukaryota</taxon>
        <taxon>Metazoa</taxon>
        <taxon>Ecdysozoa</taxon>
        <taxon>Nematoda</taxon>
        <taxon>Chromadorea</taxon>
        <taxon>Rhabditida</taxon>
        <taxon>Spirurina</taxon>
        <taxon>Spiruromorpha</taxon>
        <taxon>Filarioidea</taxon>
        <taxon>Onchocercidae</taxon>
        <taxon>Wuchereria</taxon>
    </lineage>
</organism>
<keyword evidence="2" id="KW-1185">Reference proteome</keyword>
<proteinExistence type="predicted"/>
<gene>
    <name evidence="1" type="ORF">WBA_LOCUS12343</name>
</gene>
<sequence length="75" mass="8875">MKSIFGKVSINIIKEFLSNDTEFNERIPKYDQIEKLTRRTIVQFVASQYDPLDSFDDKLKLSNIYGKKTYFGIKF</sequence>
<evidence type="ECO:0000313" key="1">
    <source>
        <dbReference type="EMBL" id="VDM22171.1"/>
    </source>
</evidence>
<evidence type="ECO:0000313" key="2">
    <source>
        <dbReference type="Proteomes" id="UP000270924"/>
    </source>
</evidence>
<dbReference type="Proteomes" id="UP000270924">
    <property type="component" value="Unassembled WGS sequence"/>
</dbReference>
<reference evidence="1 2" key="1">
    <citation type="submission" date="2018-11" db="EMBL/GenBank/DDBJ databases">
        <authorList>
            <consortium name="Pathogen Informatics"/>
        </authorList>
    </citation>
    <scope>NUCLEOTIDE SEQUENCE [LARGE SCALE GENOMIC DNA]</scope>
</reference>
<dbReference type="AlphaFoldDB" id="A0A3P7EH53"/>
<dbReference type="InParanoid" id="A0A3P7EH53"/>
<protein>
    <submittedName>
        <fullName evidence="1">Uncharacterized protein</fullName>
    </submittedName>
</protein>
<name>A0A3P7EH53_WUCBA</name>
<dbReference type="EMBL" id="UYWW01012742">
    <property type="protein sequence ID" value="VDM22171.1"/>
    <property type="molecule type" value="Genomic_DNA"/>
</dbReference>
<accession>A0A3P7EH53</accession>